<gene>
    <name evidence="2" type="ORF">EC973_002204</name>
</gene>
<organism evidence="2 3">
    <name type="scientific">Apophysomyces ossiformis</name>
    <dbReference type="NCBI Taxonomy" id="679940"/>
    <lineage>
        <taxon>Eukaryota</taxon>
        <taxon>Fungi</taxon>
        <taxon>Fungi incertae sedis</taxon>
        <taxon>Mucoromycota</taxon>
        <taxon>Mucoromycotina</taxon>
        <taxon>Mucoromycetes</taxon>
        <taxon>Mucorales</taxon>
        <taxon>Mucorineae</taxon>
        <taxon>Mucoraceae</taxon>
        <taxon>Apophysomyces</taxon>
    </lineage>
</organism>
<evidence type="ECO:0000313" key="3">
    <source>
        <dbReference type="Proteomes" id="UP000605846"/>
    </source>
</evidence>
<dbReference type="AlphaFoldDB" id="A0A8H7BR90"/>
<feature type="region of interest" description="Disordered" evidence="1">
    <location>
        <begin position="300"/>
        <end position="326"/>
    </location>
</feature>
<feature type="compositionally biased region" description="Basic and acidic residues" evidence="1">
    <location>
        <begin position="177"/>
        <end position="186"/>
    </location>
</feature>
<name>A0A8H7BR90_9FUNG</name>
<evidence type="ECO:0000256" key="1">
    <source>
        <dbReference type="SAM" id="MobiDB-lite"/>
    </source>
</evidence>
<dbReference type="EMBL" id="JABAYA010000016">
    <property type="protein sequence ID" value="KAF7730398.1"/>
    <property type="molecule type" value="Genomic_DNA"/>
</dbReference>
<protein>
    <submittedName>
        <fullName evidence="2">Uncharacterized protein</fullName>
    </submittedName>
</protein>
<reference evidence="2" key="1">
    <citation type="submission" date="2020-01" db="EMBL/GenBank/DDBJ databases">
        <title>Genome Sequencing of Three Apophysomyces-Like Fungal Strains Confirms a Novel Fungal Genus in the Mucoromycota with divergent Burkholderia-like Endosymbiotic Bacteria.</title>
        <authorList>
            <person name="Stajich J.E."/>
            <person name="Macias A.M."/>
            <person name="Carter-House D."/>
            <person name="Lovett B."/>
            <person name="Kasson L.R."/>
            <person name="Berry K."/>
            <person name="Grigoriev I."/>
            <person name="Chang Y."/>
            <person name="Spatafora J."/>
            <person name="Kasson M.T."/>
        </authorList>
    </citation>
    <scope>NUCLEOTIDE SEQUENCE</scope>
    <source>
        <strain evidence="2">NRRL A-21654</strain>
    </source>
</reference>
<comment type="caution">
    <text evidence="2">The sequence shown here is derived from an EMBL/GenBank/DDBJ whole genome shotgun (WGS) entry which is preliminary data.</text>
</comment>
<feature type="compositionally biased region" description="Acidic residues" evidence="1">
    <location>
        <begin position="1"/>
        <end position="26"/>
    </location>
</feature>
<dbReference type="OrthoDB" id="2290502at2759"/>
<accession>A0A8H7BR90</accession>
<feature type="compositionally biased region" description="Polar residues" evidence="1">
    <location>
        <begin position="41"/>
        <end position="57"/>
    </location>
</feature>
<sequence length="391" mass="43234">MSFPVDTDDDEGTTDNESDVDEDEESSVASADAEERAYLRQIQQTATTPVHSTSPVTRNDIKQMAGSPSSAQRVGTRAPSVASTQSMVTALTRRPSGTSSITMISGTSHIRPPSSTSVRSAIDRRQYLAAQGERTPLRVLPRESFLEENFDDSVNPWVHHPSSRRYNIVEGRSTAQNEEHNHHEVGSRGNSVTTPQNQQVLSPQLAGQSSSRFQSPMFSSTSSSATATARTAVPRMSLNDFGPVQQQQQGRLQQLENRPLSDQQYTSVVALGPATKRALEALQAEIIALNERIDGLRQELVDRDQRRPSTKQPHPLRTSRDRRLGDEDGSWEGWWWVFKAAGKHAAAHILTALILFAILYQRGSPIAYVILGQIHKYLLRSKSRISVKAAM</sequence>
<proteinExistence type="predicted"/>
<feature type="compositionally biased region" description="Polar residues" evidence="1">
    <location>
        <begin position="188"/>
        <end position="207"/>
    </location>
</feature>
<feature type="region of interest" description="Disordered" evidence="1">
    <location>
        <begin position="177"/>
        <end position="229"/>
    </location>
</feature>
<keyword evidence="3" id="KW-1185">Reference proteome</keyword>
<feature type="compositionally biased region" description="Low complexity" evidence="1">
    <location>
        <begin position="96"/>
        <end position="108"/>
    </location>
</feature>
<dbReference type="Proteomes" id="UP000605846">
    <property type="component" value="Unassembled WGS sequence"/>
</dbReference>
<feature type="region of interest" description="Disordered" evidence="1">
    <location>
        <begin position="1"/>
        <end position="119"/>
    </location>
</feature>
<evidence type="ECO:0000313" key="2">
    <source>
        <dbReference type="EMBL" id="KAF7730398.1"/>
    </source>
</evidence>
<feature type="compositionally biased region" description="Low complexity" evidence="1">
    <location>
        <begin position="208"/>
        <end position="229"/>
    </location>
</feature>